<dbReference type="Gene3D" id="1.10.10.10">
    <property type="entry name" value="Winged helix-like DNA-binding domain superfamily/Winged helix DNA-binding domain"/>
    <property type="match status" value="1"/>
</dbReference>
<keyword evidence="3" id="KW-0808">Transferase</keyword>
<dbReference type="GO" id="GO:0006281">
    <property type="term" value="P:DNA repair"/>
    <property type="evidence" value="ECO:0007669"/>
    <property type="project" value="InterPro"/>
</dbReference>
<gene>
    <name evidence="3" type="ORF">K402DRAFT_330884</name>
</gene>
<reference evidence="3" key="1">
    <citation type="journal article" date="2020" name="Stud. Mycol.">
        <title>101 Dothideomycetes genomes: a test case for predicting lifestyles and emergence of pathogens.</title>
        <authorList>
            <person name="Haridas S."/>
            <person name="Albert R."/>
            <person name="Binder M."/>
            <person name="Bloem J."/>
            <person name="Labutti K."/>
            <person name="Salamov A."/>
            <person name="Andreopoulos B."/>
            <person name="Baker S."/>
            <person name="Barry K."/>
            <person name="Bills G."/>
            <person name="Bluhm B."/>
            <person name="Cannon C."/>
            <person name="Castanera R."/>
            <person name="Culley D."/>
            <person name="Daum C."/>
            <person name="Ezra D."/>
            <person name="Gonzalez J."/>
            <person name="Henrissat B."/>
            <person name="Kuo A."/>
            <person name="Liang C."/>
            <person name="Lipzen A."/>
            <person name="Lutzoni F."/>
            <person name="Magnuson J."/>
            <person name="Mondo S."/>
            <person name="Nolan M."/>
            <person name="Ohm R."/>
            <person name="Pangilinan J."/>
            <person name="Park H.-J."/>
            <person name="Ramirez L."/>
            <person name="Alfaro M."/>
            <person name="Sun H."/>
            <person name="Tritt A."/>
            <person name="Yoshinaga Y."/>
            <person name="Zwiers L.-H."/>
            <person name="Turgeon B."/>
            <person name="Goodwin S."/>
            <person name="Spatafora J."/>
            <person name="Crous P."/>
            <person name="Grigoriev I."/>
        </authorList>
    </citation>
    <scope>NUCLEOTIDE SEQUENCE</scope>
    <source>
        <strain evidence="3">CBS 113979</strain>
    </source>
</reference>
<feature type="domain" description="Methylated-DNA-[protein]-cysteine S-methyltransferase DNA binding" evidence="2">
    <location>
        <begin position="11"/>
        <end position="97"/>
    </location>
</feature>
<dbReference type="CDD" id="cd06445">
    <property type="entry name" value="ATase"/>
    <property type="match status" value="1"/>
</dbReference>
<dbReference type="PANTHER" id="PTHR42942:SF1">
    <property type="entry name" value="ALKYLTRANSFERASE-LIKE PROTEIN 1"/>
    <property type="match status" value="1"/>
</dbReference>
<dbReference type="SUPFAM" id="SSF46767">
    <property type="entry name" value="Methylated DNA-protein cysteine methyltransferase, C-terminal domain"/>
    <property type="match status" value="1"/>
</dbReference>
<organism evidence="3 4">
    <name type="scientific">Aulographum hederae CBS 113979</name>
    <dbReference type="NCBI Taxonomy" id="1176131"/>
    <lineage>
        <taxon>Eukaryota</taxon>
        <taxon>Fungi</taxon>
        <taxon>Dikarya</taxon>
        <taxon>Ascomycota</taxon>
        <taxon>Pezizomycotina</taxon>
        <taxon>Dothideomycetes</taxon>
        <taxon>Pleosporomycetidae</taxon>
        <taxon>Aulographales</taxon>
        <taxon>Aulographaceae</taxon>
    </lineage>
</organism>
<dbReference type="GO" id="GO:0032259">
    <property type="term" value="P:methylation"/>
    <property type="evidence" value="ECO:0007669"/>
    <property type="project" value="UniProtKB-KW"/>
</dbReference>
<accession>A0A6G1H2A2</accession>
<dbReference type="GO" id="GO:0008168">
    <property type="term" value="F:methyltransferase activity"/>
    <property type="evidence" value="ECO:0007669"/>
    <property type="project" value="UniProtKB-KW"/>
</dbReference>
<evidence type="ECO:0000256" key="1">
    <source>
        <dbReference type="ARBA" id="ARBA00022763"/>
    </source>
</evidence>
<dbReference type="InterPro" id="IPR036217">
    <property type="entry name" value="MethylDNA_cys_MeTrfase_DNAb"/>
</dbReference>
<name>A0A6G1H2A2_9PEZI</name>
<proteinExistence type="predicted"/>
<dbReference type="AlphaFoldDB" id="A0A6G1H2A2"/>
<keyword evidence="4" id="KW-1185">Reference proteome</keyword>
<evidence type="ECO:0000259" key="2">
    <source>
        <dbReference type="Pfam" id="PF01035"/>
    </source>
</evidence>
<dbReference type="Pfam" id="PF01035">
    <property type="entry name" value="DNA_binding_1"/>
    <property type="match status" value="1"/>
</dbReference>
<dbReference type="InterPro" id="IPR052520">
    <property type="entry name" value="ATL_DNA_repair"/>
</dbReference>
<evidence type="ECO:0000313" key="3">
    <source>
        <dbReference type="EMBL" id="KAF1987194.1"/>
    </source>
</evidence>
<dbReference type="Proteomes" id="UP000800041">
    <property type="component" value="Unassembled WGS sequence"/>
</dbReference>
<keyword evidence="3" id="KW-0489">Methyltransferase</keyword>
<dbReference type="InterPro" id="IPR014048">
    <property type="entry name" value="MethylDNA_cys_MeTrfase_DNA-bd"/>
</dbReference>
<dbReference type="PANTHER" id="PTHR42942">
    <property type="entry name" value="6-O-METHYLGUANINE DNA METHYLTRANSFERASE"/>
    <property type="match status" value="1"/>
</dbReference>
<dbReference type="OrthoDB" id="2548197at2759"/>
<dbReference type="InterPro" id="IPR036388">
    <property type="entry name" value="WH-like_DNA-bd_sf"/>
</dbReference>
<protein>
    <submittedName>
        <fullName evidence="3">DNA binding methylated-DNA--cysteine S-methyltransferase</fullName>
    </submittedName>
</protein>
<keyword evidence="1" id="KW-0227">DNA damage</keyword>
<dbReference type="EMBL" id="ML977153">
    <property type="protein sequence ID" value="KAF1987194.1"/>
    <property type="molecule type" value="Genomic_DNA"/>
</dbReference>
<sequence>MPTEEAQAWFGAVYHAVQKVPLGRVTSYGHIARLIGYPERPRQVGVALKHLPSADGNSRMNDNTVPWQRVVNSKGGISPRGPDGARRQAEALRREGVQVDSNSMGELSVALEVYGWFPAELDDESDGA</sequence>
<evidence type="ECO:0000313" key="4">
    <source>
        <dbReference type="Proteomes" id="UP000800041"/>
    </source>
</evidence>